<dbReference type="EMBL" id="BAAAMU010000088">
    <property type="protein sequence ID" value="GAA1670805.1"/>
    <property type="molecule type" value="Genomic_DNA"/>
</dbReference>
<protein>
    <submittedName>
        <fullName evidence="1">Uncharacterized protein</fullName>
    </submittedName>
</protein>
<gene>
    <name evidence="1" type="ORF">GCM10009733_080180</name>
</gene>
<proteinExistence type="predicted"/>
<sequence length="41" mass="4335">MYALSGSGTNFDLTVRNPSGAEFVQCICGTGANQQRSRTPV</sequence>
<accession>A0ABP4SEM9</accession>
<evidence type="ECO:0000313" key="1">
    <source>
        <dbReference type="EMBL" id="GAA1670805.1"/>
    </source>
</evidence>
<comment type="caution">
    <text evidence="1">The sequence shown here is derived from an EMBL/GenBank/DDBJ whole genome shotgun (WGS) entry which is preliminary data.</text>
</comment>
<reference evidence="2" key="1">
    <citation type="journal article" date="2019" name="Int. J. Syst. Evol. Microbiol.">
        <title>The Global Catalogue of Microorganisms (GCM) 10K type strain sequencing project: providing services to taxonomists for standard genome sequencing and annotation.</title>
        <authorList>
            <consortium name="The Broad Institute Genomics Platform"/>
            <consortium name="The Broad Institute Genome Sequencing Center for Infectious Disease"/>
            <person name="Wu L."/>
            <person name="Ma J."/>
        </authorList>
    </citation>
    <scope>NUCLEOTIDE SEQUENCE [LARGE SCALE GENOMIC DNA]</scope>
    <source>
        <strain evidence="2">JCM 13929</strain>
    </source>
</reference>
<dbReference type="Proteomes" id="UP001500064">
    <property type="component" value="Unassembled WGS sequence"/>
</dbReference>
<evidence type="ECO:0000313" key="2">
    <source>
        <dbReference type="Proteomes" id="UP001500064"/>
    </source>
</evidence>
<organism evidence="1 2">
    <name type="scientific">Nonomuraea maheshkhaliensis</name>
    <dbReference type="NCBI Taxonomy" id="419590"/>
    <lineage>
        <taxon>Bacteria</taxon>
        <taxon>Bacillati</taxon>
        <taxon>Actinomycetota</taxon>
        <taxon>Actinomycetes</taxon>
        <taxon>Streptosporangiales</taxon>
        <taxon>Streptosporangiaceae</taxon>
        <taxon>Nonomuraea</taxon>
    </lineage>
</organism>
<name>A0ABP4SEM9_9ACTN</name>
<keyword evidence="2" id="KW-1185">Reference proteome</keyword>
<dbReference type="RefSeq" id="WP_346112016.1">
    <property type="nucleotide sequence ID" value="NZ_BAAAMU010000088.1"/>
</dbReference>